<dbReference type="RefSeq" id="WP_254010115.1">
    <property type="nucleotide sequence ID" value="NZ_JAMZMM010000010.1"/>
</dbReference>
<dbReference type="GO" id="GO:0005886">
    <property type="term" value="C:plasma membrane"/>
    <property type="evidence" value="ECO:0007669"/>
    <property type="project" value="UniProtKB-SubCell"/>
</dbReference>
<evidence type="ECO:0000256" key="3">
    <source>
        <dbReference type="ARBA" id="ARBA00022692"/>
    </source>
</evidence>
<evidence type="ECO:0000313" key="9">
    <source>
        <dbReference type="Proteomes" id="UP001204953"/>
    </source>
</evidence>
<dbReference type="EMBL" id="JAMZMM010000010">
    <property type="protein sequence ID" value="MCP2727298.1"/>
    <property type="molecule type" value="Genomic_DNA"/>
</dbReference>
<keyword evidence="5 6" id="KW-0472">Membrane</keyword>
<feature type="transmembrane region" description="Helical" evidence="6">
    <location>
        <begin position="12"/>
        <end position="35"/>
    </location>
</feature>
<dbReference type="AlphaFoldDB" id="A0AAE3GP20"/>
<reference evidence="8" key="1">
    <citation type="submission" date="2022-06" db="EMBL/GenBank/DDBJ databases">
        <title>New cyanobacteria of genus Symplocastrum in benthos of Lake Baikal.</title>
        <authorList>
            <person name="Sorokovikova E."/>
            <person name="Tikhonova I."/>
            <person name="Krasnopeev A."/>
            <person name="Evseev P."/>
            <person name="Gladkikh A."/>
            <person name="Belykh O."/>
        </authorList>
    </citation>
    <scope>NUCLEOTIDE SEQUENCE</scope>
    <source>
        <strain evidence="8">BBK-W-15</strain>
    </source>
</reference>
<feature type="transmembrane region" description="Helical" evidence="6">
    <location>
        <begin position="107"/>
        <end position="126"/>
    </location>
</feature>
<dbReference type="Proteomes" id="UP001204953">
    <property type="component" value="Unassembled WGS sequence"/>
</dbReference>
<feature type="domain" description="Cytochrome b561 bacterial/Ni-hydrogenase" evidence="7">
    <location>
        <begin position="8"/>
        <end position="176"/>
    </location>
</feature>
<gene>
    <name evidence="8" type="ORF">NJ959_02270</name>
</gene>
<sequence length="199" mass="22864">MSKTQPYQPLLLRLLHGANALIGFLAILSSFLVYNTFDGRFGKFPLPPIPKIIDIHGTFGKTLLLAIAPLFALYCFHIGYRRLIQPDSFHKLAQLPKPIGWYSVHRIVNTIMLLSVTFSLVSGSMMQEKWLPNGEFYHIWYNLHLLGWLVLVCCLAIHLLMSIKVGGFPLIFSMFSWQYRPEDSPANWLNTIRDFLRGK</sequence>
<keyword evidence="9" id="KW-1185">Reference proteome</keyword>
<keyword evidence="3 6" id="KW-0812">Transmembrane</keyword>
<organism evidence="8 9">
    <name type="scientific">Limnofasciculus baicalensis BBK-W-15</name>
    <dbReference type="NCBI Taxonomy" id="2699891"/>
    <lineage>
        <taxon>Bacteria</taxon>
        <taxon>Bacillati</taxon>
        <taxon>Cyanobacteriota</taxon>
        <taxon>Cyanophyceae</taxon>
        <taxon>Coleofasciculales</taxon>
        <taxon>Coleofasciculaceae</taxon>
        <taxon>Limnofasciculus</taxon>
        <taxon>Limnofasciculus baicalensis</taxon>
    </lineage>
</organism>
<dbReference type="GO" id="GO:0009055">
    <property type="term" value="F:electron transfer activity"/>
    <property type="evidence" value="ECO:0007669"/>
    <property type="project" value="InterPro"/>
</dbReference>
<evidence type="ECO:0000256" key="5">
    <source>
        <dbReference type="ARBA" id="ARBA00023136"/>
    </source>
</evidence>
<comment type="subcellular location">
    <subcellularLocation>
        <location evidence="1">Cell membrane</location>
        <topology evidence="1">Multi-pass membrane protein</topology>
    </subcellularLocation>
</comment>
<comment type="caution">
    <text evidence="8">The sequence shown here is derived from an EMBL/GenBank/DDBJ whole genome shotgun (WGS) entry which is preliminary data.</text>
</comment>
<feature type="transmembrane region" description="Helical" evidence="6">
    <location>
        <begin position="55"/>
        <end position="76"/>
    </location>
</feature>
<evidence type="ECO:0000313" key="8">
    <source>
        <dbReference type="EMBL" id="MCP2727298.1"/>
    </source>
</evidence>
<dbReference type="SUPFAM" id="SSF81342">
    <property type="entry name" value="Transmembrane di-heme cytochromes"/>
    <property type="match status" value="1"/>
</dbReference>
<feature type="transmembrane region" description="Helical" evidence="6">
    <location>
        <begin position="146"/>
        <end position="172"/>
    </location>
</feature>
<protein>
    <submittedName>
        <fullName evidence="8">Cytochrome b/b6 domain-containing protein</fullName>
    </submittedName>
</protein>
<evidence type="ECO:0000256" key="4">
    <source>
        <dbReference type="ARBA" id="ARBA00022989"/>
    </source>
</evidence>
<name>A0AAE3GP20_9CYAN</name>
<keyword evidence="2" id="KW-1003">Cell membrane</keyword>
<dbReference type="InterPro" id="IPR011577">
    <property type="entry name" value="Cyt_b561_bac/Ni-Hgenase"/>
</dbReference>
<evidence type="ECO:0000256" key="2">
    <source>
        <dbReference type="ARBA" id="ARBA00022475"/>
    </source>
</evidence>
<keyword evidence="4 6" id="KW-1133">Transmembrane helix</keyword>
<evidence type="ECO:0000259" key="7">
    <source>
        <dbReference type="Pfam" id="PF01292"/>
    </source>
</evidence>
<accession>A0AAE3GP20</accession>
<dbReference type="GO" id="GO:0022904">
    <property type="term" value="P:respiratory electron transport chain"/>
    <property type="evidence" value="ECO:0007669"/>
    <property type="project" value="InterPro"/>
</dbReference>
<proteinExistence type="predicted"/>
<evidence type="ECO:0000256" key="1">
    <source>
        <dbReference type="ARBA" id="ARBA00004651"/>
    </source>
</evidence>
<dbReference type="Pfam" id="PF01292">
    <property type="entry name" value="Ni_hydr_CYTB"/>
    <property type="match status" value="1"/>
</dbReference>
<dbReference type="InterPro" id="IPR016174">
    <property type="entry name" value="Di-haem_cyt_TM"/>
</dbReference>
<evidence type="ECO:0000256" key="6">
    <source>
        <dbReference type="SAM" id="Phobius"/>
    </source>
</evidence>